<dbReference type="PATRIC" id="fig|1408103.3.peg.2362"/>
<dbReference type="GO" id="GO:0016020">
    <property type="term" value="C:membrane"/>
    <property type="evidence" value="ECO:0007669"/>
    <property type="project" value="UniProtKB-SubCell"/>
</dbReference>
<dbReference type="OrthoDB" id="2694406at2"/>
<evidence type="ECO:0000256" key="5">
    <source>
        <dbReference type="ARBA" id="ARBA00023136"/>
    </source>
</evidence>
<keyword evidence="7" id="KW-0449">Lipoprotein</keyword>
<evidence type="ECO:0000256" key="4">
    <source>
        <dbReference type="ARBA" id="ARBA00022729"/>
    </source>
</evidence>
<dbReference type="InterPro" id="IPR038501">
    <property type="entry name" value="Spore_GerAC_C_sf"/>
</dbReference>
<evidence type="ECO:0000259" key="8">
    <source>
        <dbReference type="Pfam" id="PF05504"/>
    </source>
</evidence>
<keyword evidence="6" id="KW-0564">Palmitate</keyword>
<dbReference type="InterPro" id="IPR008844">
    <property type="entry name" value="Spore_GerAC-like"/>
</dbReference>
<keyword evidence="11" id="KW-1185">Reference proteome</keyword>
<dbReference type="InterPro" id="IPR057336">
    <property type="entry name" value="GerAC_N"/>
</dbReference>
<keyword evidence="4" id="KW-0732">Signal</keyword>
<dbReference type="PANTHER" id="PTHR35789:SF1">
    <property type="entry name" value="SPORE GERMINATION PROTEIN B3"/>
    <property type="match status" value="1"/>
</dbReference>
<feature type="domain" description="Spore germination protein N-terminal" evidence="9">
    <location>
        <begin position="25"/>
        <end position="191"/>
    </location>
</feature>
<evidence type="ECO:0000313" key="10">
    <source>
        <dbReference type="EMBL" id="KKK38218.1"/>
    </source>
</evidence>
<dbReference type="GO" id="GO:0009847">
    <property type="term" value="P:spore germination"/>
    <property type="evidence" value="ECO:0007669"/>
    <property type="project" value="InterPro"/>
</dbReference>
<evidence type="ECO:0000256" key="7">
    <source>
        <dbReference type="ARBA" id="ARBA00023288"/>
    </source>
</evidence>
<dbReference type="NCBIfam" id="TIGR02887">
    <property type="entry name" value="spore_ger_x_C"/>
    <property type="match status" value="1"/>
</dbReference>
<name>A0A0M2SVM7_9BACI</name>
<comment type="subcellular location">
    <subcellularLocation>
        <location evidence="1">Membrane</location>
        <topology evidence="1">Lipid-anchor</topology>
    </subcellularLocation>
</comment>
<keyword evidence="3" id="KW-0309">Germination</keyword>
<dbReference type="InterPro" id="IPR046953">
    <property type="entry name" value="Spore_GerAC-like_C"/>
</dbReference>
<dbReference type="Proteomes" id="UP000034166">
    <property type="component" value="Unassembled WGS sequence"/>
</dbReference>
<dbReference type="AlphaFoldDB" id="A0A0M2SVM7"/>
<protein>
    <submittedName>
        <fullName evidence="10">Spore gernimation protein</fullName>
    </submittedName>
</protein>
<comment type="similarity">
    <text evidence="2">Belongs to the GerABKC lipoprotein family.</text>
</comment>
<comment type="caution">
    <text evidence="10">The sequence shown here is derived from an EMBL/GenBank/DDBJ whole genome shotgun (WGS) entry which is preliminary data.</text>
</comment>
<dbReference type="RefSeq" id="WP_046523694.1">
    <property type="nucleotide sequence ID" value="NZ_LAYY01000009.1"/>
</dbReference>
<accession>A0A0M2SVM7</accession>
<evidence type="ECO:0000256" key="3">
    <source>
        <dbReference type="ARBA" id="ARBA00022544"/>
    </source>
</evidence>
<dbReference type="PANTHER" id="PTHR35789">
    <property type="entry name" value="SPORE GERMINATION PROTEIN B3"/>
    <property type="match status" value="1"/>
</dbReference>
<proteinExistence type="inferred from homology"/>
<evidence type="ECO:0000259" key="9">
    <source>
        <dbReference type="Pfam" id="PF25198"/>
    </source>
</evidence>
<dbReference type="Gene3D" id="3.30.300.210">
    <property type="entry name" value="Nutrient germinant receptor protein C, domain 3"/>
    <property type="match status" value="1"/>
</dbReference>
<organism evidence="10 11">
    <name type="scientific">Mesobacillus campisalis</name>
    <dbReference type="NCBI Taxonomy" id="1408103"/>
    <lineage>
        <taxon>Bacteria</taxon>
        <taxon>Bacillati</taxon>
        <taxon>Bacillota</taxon>
        <taxon>Bacilli</taxon>
        <taxon>Bacillales</taxon>
        <taxon>Bacillaceae</taxon>
        <taxon>Mesobacillus</taxon>
    </lineage>
</organism>
<reference evidence="10 11" key="1">
    <citation type="submission" date="2015-04" db="EMBL/GenBank/DDBJ databases">
        <title>Taxonomic description and genome sequence of Bacillus campisalis sp. nov., a novel member of the genus Bacillus isolated from solar saltern.</title>
        <authorList>
            <person name="Mathan Kumar R."/>
            <person name="Kaur G."/>
            <person name="Kumar A."/>
            <person name="Singh N.K."/>
            <person name="Kaur N."/>
            <person name="Kumar N."/>
            <person name="Mayilraj S."/>
        </authorList>
    </citation>
    <scope>NUCLEOTIDE SEQUENCE [LARGE SCALE GENOMIC DNA]</scope>
    <source>
        <strain evidence="10 11">SA2-6</strain>
    </source>
</reference>
<evidence type="ECO:0000256" key="1">
    <source>
        <dbReference type="ARBA" id="ARBA00004635"/>
    </source>
</evidence>
<dbReference type="Pfam" id="PF25198">
    <property type="entry name" value="Spore_GerAC_N"/>
    <property type="match status" value="1"/>
</dbReference>
<sequence length="373" mass="42274">MRQSRLVQASLFVFLAAMLTGCGSHVPLEDLTISLILGVDLDEKNNLVISESSPVFNQDAKQNIESYQLKAETVRDSRKYFDALATGEVTAAKIQVLLIGKRVLEHEDWFPVLDTVYRNPTFSLNTRVVVVDGPVSDVMFYVPPDKPQMPLHLKEVIDKNIDRTRAVISTLQVLHRQMYESGMTPSLSVIKKEKDVEFTGVVLLDKKGKYVDTIDAQNSAFLLILRDEKKQELTLTIPMTSLGEGGGIFHKNQISFDVSRVKTDVKTSYNKGKFDFKYQIAMTVNVAERLFPAGRVNQKELEKMIEKELKNRLEDMVKKFQANKIDPIGLGIHARAYQYEQYKKVKPHWDEAFAESNIDVSVDVRIKSMGAVN</sequence>
<evidence type="ECO:0000313" key="11">
    <source>
        <dbReference type="Proteomes" id="UP000034166"/>
    </source>
</evidence>
<keyword evidence="5" id="KW-0472">Membrane</keyword>
<dbReference type="PROSITE" id="PS51257">
    <property type="entry name" value="PROKAR_LIPOPROTEIN"/>
    <property type="match status" value="1"/>
</dbReference>
<feature type="domain" description="Spore germination GerAC-like C-terminal" evidence="8">
    <location>
        <begin position="199"/>
        <end position="370"/>
    </location>
</feature>
<gene>
    <name evidence="10" type="ORF">WQ57_10480</name>
</gene>
<dbReference type="EMBL" id="LAYY01000009">
    <property type="protein sequence ID" value="KKK38218.1"/>
    <property type="molecule type" value="Genomic_DNA"/>
</dbReference>
<evidence type="ECO:0000256" key="6">
    <source>
        <dbReference type="ARBA" id="ARBA00023139"/>
    </source>
</evidence>
<dbReference type="Pfam" id="PF05504">
    <property type="entry name" value="Spore_GerAC"/>
    <property type="match status" value="1"/>
</dbReference>
<evidence type="ECO:0000256" key="2">
    <source>
        <dbReference type="ARBA" id="ARBA00007886"/>
    </source>
</evidence>